<dbReference type="Proteomes" id="UP001054837">
    <property type="component" value="Unassembled WGS sequence"/>
</dbReference>
<comment type="caution">
    <text evidence="1">The sequence shown here is derived from an EMBL/GenBank/DDBJ whole genome shotgun (WGS) entry which is preliminary data.</text>
</comment>
<keyword evidence="2" id="KW-1185">Reference proteome</keyword>
<gene>
    <name evidence="1" type="ORF">CDAR_124721</name>
</gene>
<evidence type="ECO:0000313" key="1">
    <source>
        <dbReference type="EMBL" id="GIY76442.1"/>
    </source>
</evidence>
<proteinExistence type="predicted"/>
<name>A0AAV4W1B4_9ARAC</name>
<protein>
    <submittedName>
        <fullName evidence="1">Uncharacterized protein</fullName>
    </submittedName>
</protein>
<dbReference type="EMBL" id="BPLQ01014009">
    <property type="protein sequence ID" value="GIY76442.1"/>
    <property type="molecule type" value="Genomic_DNA"/>
</dbReference>
<sequence>MIWLREKRVRRTLSKQRVETTERLFKLCNCRGSVLSSTTLHAKALFKALALASNAGIPCQHSDSLKVVVWSRADIAESLDMPKTNVSERFGQIKKSQNAEEGGLFLACTNIFFPKLKIQVWRIF</sequence>
<dbReference type="AlphaFoldDB" id="A0AAV4W1B4"/>
<accession>A0AAV4W1B4</accession>
<evidence type="ECO:0000313" key="2">
    <source>
        <dbReference type="Proteomes" id="UP001054837"/>
    </source>
</evidence>
<reference evidence="1 2" key="1">
    <citation type="submission" date="2021-06" db="EMBL/GenBank/DDBJ databases">
        <title>Caerostris darwini draft genome.</title>
        <authorList>
            <person name="Kono N."/>
            <person name="Arakawa K."/>
        </authorList>
    </citation>
    <scope>NUCLEOTIDE SEQUENCE [LARGE SCALE GENOMIC DNA]</scope>
</reference>
<organism evidence="1 2">
    <name type="scientific">Caerostris darwini</name>
    <dbReference type="NCBI Taxonomy" id="1538125"/>
    <lineage>
        <taxon>Eukaryota</taxon>
        <taxon>Metazoa</taxon>
        <taxon>Ecdysozoa</taxon>
        <taxon>Arthropoda</taxon>
        <taxon>Chelicerata</taxon>
        <taxon>Arachnida</taxon>
        <taxon>Araneae</taxon>
        <taxon>Araneomorphae</taxon>
        <taxon>Entelegynae</taxon>
        <taxon>Araneoidea</taxon>
        <taxon>Araneidae</taxon>
        <taxon>Caerostris</taxon>
    </lineage>
</organism>